<dbReference type="EMBL" id="GL871550">
    <property type="protein sequence ID" value="EGC28756.1"/>
    <property type="molecule type" value="Genomic_DNA"/>
</dbReference>
<reference evidence="2" key="1">
    <citation type="journal article" date="2011" name="Genome Biol.">
        <title>Comparative genomics of the social amoebae Dictyostelium discoideum and Dictyostelium purpureum.</title>
        <authorList>
            <consortium name="US DOE Joint Genome Institute (JGI-PGF)"/>
            <person name="Sucgang R."/>
            <person name="Kuo A."/>
            <person name="Tian X."/>
            <person name="Salerno W."/>
            <person name="Parikh A."/>
            <person name="Feasley C.L."/>
            <person name="Dalin E."/>
            <person name="Tu H."/>
            <person name="Huang E."/>
            <person name="Barry K."/>
            <person name="Lindquist E."/>
            <person name="Shapiro H."/>
            <person name="Bruce D."/>
            <person name="Schmutz J."/>
            <person name="Salamov A."/>
            <person name="Fey P."/>
            <person name="Gaudet P."/>
            <person name="Anjard C."/>
            <person name="Babu M.M."/>
            <person name="Basu S."/>
            <person name="Bushmanova Y."/>
            <person name="van der Wel H."/>
            <person name="Katoh-Kurasawa M."/>
            <person name="Dinh C."/>
            <person name="Coutinho P.M."/>
            <person name="Saito T."/>
            <person name="Elias M."/>
            <person name="Schaap P."/>
            <person name="Kay R.R."/>
            <person name="Henrissat B."/>
            <person name="Eichinger L."/>
            <person name="Rivero F."/>
            <person name="Putnam N.H."/>
            <person name="West C.M."/>
            <person name="Loomis W.F."/>
            <person name="Chisholm R.L."/>
            <person name="Shaulsky G."/>
            <person name="Strassmann J.E."/>
            <person name="Queller D.C."/>
            <person name="Kuspa A."/>
            <person name="Grigoriev I.V."/>
        </authorList>
    </citation>
    <scope>NUCLEOTIDE SEQUENCE [LARGE SCALE GENOMIC DNA]</scope>
    <source>
        <strain evidence="2">QSDP1</strain>
    </source>
</reference>
<evidence type="ECO:0000313" key="1">
    <source>
        <dbReference type="EMBL" id="EGC28756.1"/>
    </source>
</evidence>
<keyword evidence="2" id="KW-1185">Reference proteome</keyword>
<dbReference type="Proteomes" id="UP000001064">
    <property type="component" value="Unassembled WGS sequence"/>
</dbReference>
<dbReference type="AlphaFoldDB" id="F1A4X0"/>
<organism evidence="1 2">
    <name type="scientific">Dictyostelium purpureum</name>
    <name type="common">Slime mold</name>
    <dbReference type="NCBI Taxonomy" id="5786"/>
    <lineage>
        <taxon>Eukaryota</taxon>
        <taxon>Amoebozoa</taxon>
        <taxon>Evosea</taxon>
        <taxon>Eumycetozoa</taxon>
        <taxon>Dictyostelia</taxon>
        <taxon>Dictyosteliales</taxon>
        <taxon>Dictyosteliaceae</taxon>
        <taxon>Dictyostelium</taxon>
    </lineage>
</organism>
<accession>F1A4X0</accession>
<protein>
    <submittedName>
        <fullName evidence="1">Uncharacterized protein</fullName>
    </submittedName>
</protein>
<dbReference type="RefSeq" id="XP_003294714.1">
    <property type="nucleotide sequence ID" value="XM_003294666.1"/>
</dbReference>
<sequence>MLFKSLKTIKFNNIKEENSIYPAVVPLIMDQSHNVVTTNEFNGILVRSSFKSTTIRFTKPYFFF</sequence>
<name>F1A4X0_DICPU</name>
<dbReference type="VEuPathDB" id="AmoebaDB:DICPUDRAFT_159752"/>
<dbReference type="GeneID" id="10507249"/>
<evidence type="ECO:0000313" key="2">
    <source>
        <dbReference type="Proteomes" id="UP000001064"/>
    </source>
</evidence>
<dbReference type="InParanoid" id="F1A4X0"/>
<proteinExistence type="predicted"/>
<dbReference type="KEGG" id="dpp:DICPUDRAFT_159752"/>
<gene>
    <name evidence="1" type="ORF">DICPUDRAFT_159752</name>
</gene>